<accession>A0A919B4A9</accession>
<protein>
    <submittedName>
        <fullName evidence="1">Uncharacterized protein</fullName>
    </submittedName>
</protein>
<dbReference type="Proteomes" id="UP000638313">
    <property type="component" value="Unassembled WGS sequence"/>
</dbReference>
<evidence type="ECO:0000313" key="1">
    <source>
        <dbReference type="EMBL" id="GHF52902.1"/>
    </source>
</evidence>
<name>A0A919B4A9_9ACTN</name>
<dbReference type="AlphaFoldDB" id="A0A919B4A9"/>
<organism evidence="1 2">
    <name type="scientific">Streptomyces mashuensis</name>
    <dbReference type="NCBI Taxonomy" id="33904"/>
    <lineage>
        <taxon>Bacteria</taxon>
        <taxon>Bacillati</taxon>
        <taxon>Actinomycetota</taxon>
        <taxon>Actinomycetes</taxon>
        <taxon>Kitasatosporales</taxon>
        <taxon>Streptomycetaceae</taxon>
        <taxon>Streptomyces</taxon>
    </lineage>
</organism>
<evidence type="ECO:0000313" key="2">
    <source>
        <dbReference type="Proteomes" id="UP000638313"/>
    </source>
</evidence>
<keyword evidence="2" id="KW-1185">Reference proteome</keyword>
<reference evidence="1" key="2">
    <citation type="submission" date="2020-09" db="EMBL/GenBank/DDBJ databases">
        <authorList>
            <person name="Sun Q."/>
            <person name="Ohkuma M."/>
        </authorList>
    </citation>
    <scope>NUCLEOTIDE SEQUENCE</scope>
    <source>
        <strain evidence="1">JCM 4059</strain>
    </source>
</reference>
<proteinExistence type="predicted"/>
<dbReference type="RefSeq" id="WP_190130820.1">
    <property type="nucleotide sequence ID" value="NZ_BNBD01000007.1"/>
</dbReference>
<gene>
    <name evidence="1" type="ORF">GCM10010218_37950</name>
</gene>
<reference evidence="1" key="1">
    <citation type="journal article" date="2014" name="Int. J. Syst. Evol. Microbiol.">
        <title>Complete genome sequence of Corynebacterium casei LMG S-19264T (=DSM 44701T), isolated from a smear-ripened cheese.</title>
        <authorList>
            <consortium name="US DOE Joint Genome Institute (JGI-PGF)"/>
            <person name="Walter F."/>
            <person name="Albersmeier A."/>
            <person name="Kalinowski J."/>
            <person name="Ruckert C."/>
        </authorList>
    </citation>
    <scope>NUCLEOTIDE SEQUENCE</scope>
    <source>
        <strain evidence="1">JCM 4059</strain>
    </source>
</reference>
<sequence>MTDAAGSPFGAVHETHEVSALRVRLHGRLLEVVRQLPDALAGPVREEICSHGRSARHETGDFFARFPAPVWSFLSWVPSARTADAERAQALALFLHLWDDHLADGRLASTAAARRLRAAAWAEWECSARAACRAWGVPDRPVAEAGACYLRSVSPAGGAGQPGAGAHLRSAARQAAMWVLLPRALEQARATGPGLARAVRGFCLAWRIVDDLWDVAEDAAAGVRTTVWWELPRDARALWDERPGPWRMPELRETIGRLGIDGRLRARAVRLLTRAVRDAERAGLPGLAVELRTATVGVTGSAPLW</sequence>
<comment type="caution">
    <text evidence="1">The sequence shown here is derived from an EMBL/GenBank/DDBJ whole genome shotgun (WGS) entry which is preliminary data.</text>
</comment>
<dbReference type="EMBL" id="BNBD01000007">
    <property type="protein sequence ID" value="GHF52902.1"/>
    <property type="molecule type" value="Genomic_DNA"/>
</dbReference>